<evidence type="ECO:0000259" key="11">
    <source>
        <dbReference type="PROSITE" id="PS51094"/>
    </source>
</evidence>
<dbReference type="InterPro" id="IPR013011">
    <property type="entry name" value="PTS_EIIB_2"/>
</dbReference>
<evidence type="ECO:0000256" key="6">
    <source>
        <dbReference type="ARBA" id="ARBA00022683"/>
    </source>
</evidence>
<comment type="function">
    <text evidence="8">The phosphoenolpyruvate-dependent sugar phosphotransferase system (sugar PTS), a major carbohydrate active transport system, catalyzes the phosphorylation of incoming sugar substrates concomitantly with their translocation across the cell membrane. The enzyme II UlaABC PTS system is involved in ascorbate transport.</text>
</comment>
<dbReference type="Gene3D" id="1.10.10.10">
    <property type="entry name" value="Winged helix-like DNA-binding domain superfamily/Winged helix DNA-binding domain"/>
    <property type="match status" value="1"/>
</dbReference>
<dbReference type="PANTHER" id="PTHR36203:SF1">
    <property type="entry name" value="ASCORBATE-SPECIFIC PTS SYSTEM EIIA COMPONENT"/>
    <property type="match status" value="1"/>
</dbReference>
<evidence type="ECO:0000256" key="3">
    <source>
        <dbReference type="ARBA" id="ARBA00022490"/>
    </source>
</evidence>
<keyword evidence="3" id="KW-0963">Cytoplasm</keyword>
<dbReference type="Gene3D" id="3.40.930.10">
    <property type="entry name" value="Mannitol-specific EII, Chain A"/>
    <property type="match status" value="1"/>
</dbReference>
<dbReference type="Pfam" id="PF00359">
    <property type="entry name" value="PTS_EIIA_2"/>
    <property type="match status" value="1"/>
</dbReference>
<dbReference type="AlphaFoldDB" id="A0A7X8C218"/>
<name>A0A7X8C218_9LACT</name>
<dbReference type="InterPro" id="IPR036390">
    <property type="entry name" value="WH_DNA-bd_sf"/>
</dbReference>
<dbReference type="Pfam" id="PF02302">
    <property type="entry name" value="PTS_IIB"/>
    <property type="match status" value="1"/>
</dbReference>
<dbReference type="SUPFAM" id="SSF55804">
    <property type="entry name" value="Phoshotransferase/anion transport protein"/>
    <property type="match status" value="1"/>
</dbReference>
<dbReference type="InterPro" id="IPR016152">
    <property type="entry name" value="PTrfase/Anion_transptr"/>
</dbReference>
<keyword evidence="7" id="KW-0418">Kinase</keyword>
<dbReference type="PROSITE" id="PS51094">
    <property type="entry name" value="PTS_EIIA_TYPE_2"/>
    <property type="match status" value="1"/>
</dbReference>
<evidence type="ECO:0000256" key="1">
    <source>
        <dbReference type="ARBA" id="ARBA00004496"/>
    </source>
</evidence>
<accession>A0A7X8C218</accession>
<dbReference type="InterPro" id="IPR051351">
    <property type="entry name" value="Ascorbate-PTS_EIIA_comp"/>
</dbReference>
<dbReference type="Pfam" id="PF08279">
    <property type="entry name" value="HTH_11"/>
    <property type="match status" value="1"/>
</dbReference>
<feature type="domain" description="PTS EIIB type-2" evidence="12">
    <location>
        <begin position="393"/>
        <end position="481"/>
    </location>
</feature>
<keyword evidence="6" id="KW-0598">Phosphotransferase system</keyword>
<dbReference type="InterPro" id="IPR036095">
    <property type="entry name" value="PTS_EIIB-like_sf"/>
</dbReference>
<dbReference type="GO" id="GO:0009401">
    <property type="term" value="P:phosphoenolpyruvate-dependent sugar phosphotransferase system"/>
    <property type="evidence" value="ECO:0007669"/>
    <property type="project" value="UniProtKB-KW"/>
</dbReference>
<dbReference type="GO" id="GO:0016301">
    <property type="term" value="F:kinase activity"/>
    <property type="evidence" value="ECO:0007669"/>
    <property type="project" value="UniProtKB-KW"/>
</dbReference>
<dbReference type="InterPro" id="IPR002178">
    <property type="entry name" value="PTS_EIIA_type-2_dom"/>
</dbReference>
<dbReference type="PROSITE" id="PS00372">
    <property type="entry name" value="PTS_EIIA_TYPE_2_HIS"/>
    <property type="match status" value="1"/>
</dbReference>
<comment type="caution">
    <text evidence="14">The sequence shown here is derived from an EMBL/GenBank/DDBJ whole genome shotgun (WGS) entry which is preliminary data.</text>
</comment>
<dbReference type="Gene3D" id="1.10.1790.10">
    <property type="entry name" value="PRD domain"/>
    <property type="match status" value="1"/>
</dbReference>
<evidence type="ECO:0000313" key="14">
    <source>
        <dbReference type="EMBL" id="NLJ17555.1"/>
    </source>
</evidence>
<sequence>MVKRLELITILSKYEKIAIDDLVLLLKLDKKRIWYELSEINELLNFIKISPLRMKSNHIYISNNFRKNVDLIVQELNENYSFIPKDIRPHFILLYLFLEEPPVSVTHLKQMLKVSRNTVLNEIKILRKTLIDKNLDIIYSRERGYEVIGPEISIRSILEISVNELFSTDSGQIYFKKFLEKFNMQPSIEDLVVTTNGLFTEYEVELVAERYEEFIYLFVIRLNSDLPAIKLEKNVIEEFRGIPLRKLAEDLCKTYEIYDDHNITYVLILLLASLQGNTDMTTDDELYKMTKEIVENLNRLTLGTYSMYLNKDLNETLFKHLVPAYYRLKFNIPLTNPYTERIKYEYLELFDLVKRSLKPLEHAVDKSIPDSEVAYFTVHFGGYIRRYEYERNMKAVAVCPHGISSSLLLKSQLKNIFPDLNIVGIYNSKDLLKEDTIDYDMVFSTIPILTEKPTFVMKPIMNWMEREVLIKQVKEKFDLKTIHKSPRFSEILQIIERHTIIEDRNSLYQDLGNLLYKYEGGIPLEELLNRSLMQITDEKMSWEEAIEFAAKPLLNQNYIQESYVEAMINNVKEIGSYIVIAPKVAIPHARPEDGTNKLGISFLKLEHPVQFDLEDSDKDVQIIFVLSSVDNSSHLRALQELSNLLEDQKNIDEMIEIHDLDTMLDYILNKSKGVNVE</sequence>
<dbReference type="Proteomes" id="UP000541058">
    <property type="component" value="Unassembled WGS sequence"/>
</dbReference>
<evidence type="ECO:0000256" key="7">
    <source>
        <dbReference type="ARBA" id="ARBA00022777"/>
    </source>
</evidence>
<dbReference type="InterPro" id="IPR011608">
    <property type="entry name" value="PRD"/>
</dbReference>
<organism evidence="14 15">
    <name type="scientific">Globicatella sulfidifaciens</name>
    <dbReference type="NCBI Taxonomy" id="136093"/>
    <lineage>
        <taxon>Bacteria</taxon>
        <taxon>Bacillati</taxon>
        <taxon>Bacillota</taxon>
        <taxon>Bacilli</taxon>
        <taxon>Lactobacillales</taxon>
        <taxon>Aerococcaceae</taxon>
        <taxon>Globicatella</taxon>
    </lineage>
</organism>
<evidence type="ECO:0000256" key="4">
    <source>
        <dbReference type="ARBA" id="ARBA00022553"/>
    </source>
</evidence>
<dbReference type="PANTHER" id="PTHR36203">
    <property type="entry name" value="ASCORBATE-SPECIFIC PTS SYSTEM EIIA COMPONENT"/>
    <property type="match status" value="1"/>
</dbReference>
<dbReference type="Gene3D" id="3.40.50.2300">
    <property type="match status" value="1"/>
</dbReference>
<keyword evidence="5" id="KW-0808">Transferase</keyword>
<evidence type="ECO:0000256" key="8">
    <source>
        <dbReference type="ARBA" id="ARBA00037387"/>
    </source>
</evidence>
<dbReference type="GO" id="GO:0006355">
    <property type="term" value="P:regulation of DNA-templated transcription"/>
    <property type="evidence" value="ECO:0007669"/>
    <property type="project" value="InterPro"/>
</dbReference>
<dbReference type="CDD" id="cd00211">
    <property type="entry name" value="PTS_IIA_fru"/>
    <property type="match status" value="1"/>
</dbReference>
<feature type="domain" description="PTS EIIA type-2" evidence="11">
    <location>
        <begin position="526"/>
        <end position="670"/>
    </location>
</feature>
<proteinExistence type="predicted"/>
<dbReference type="InterPro" id="IPR003501">
    <property type="entry name" value="PTS_EIIB_2/3"/>
</dbReference>
<dbReference type="GO" id="GO:0008982">
    <property type="term" value="F:protein-N(PI)-phosphohistidine-sugar phosphotransferase activity"/>
    <property type="evidence" value="ECO:0007669"/>
    <property type="project" value="InterPro"/>
</dbReference>
<dbReference type="GO" id="GO:0005737">
    <property type="term" value="C:cytoplasm"/>
    <property type="evidence" value="ECO:0007669"/>
    <property type="project" value="UniProtKB-SubCell"/>
</dbReference>
<dbReference type="SUPFAM" id="SSF52794">
    <property type="entry name" value="PTS system IIB component-like"/>
    <property type="match status" value="1"/>
</dbReference>
<dbReference type="SUPFAM" id="SSF63520">
    <property type="entry name" value="PTS-regulatory domain, PRD"/>
    <property type="match status" value="1"/>
</dbReference>
<feature type="domain" description="PRD" evidence="13">
    <location>
        <begin position="281"/>
        <end position="390"/>
    </location>
</feature>
<comment type="subcellular location">
    <subcellularLocation>
        <location evidence="1">Cytoplasm</location>
    </subcellularLocation>
</comment>
<dbReference type="RefSeq" id="WP_276646217.1">
    <property type="nucleotide sequence ID" value="NZ_JAAYSM010000051.1"/>
</dbReference>
<dbReference type="PROSITE" id="PS51372">
    <property type="entry name" value="PRD_2"/>
    <property type="match status" value="1"/>
</dbReference>
<dbReference type="PROSITE" id="PS51099">
    <property type="entry name" value="PTS_EIIB_TYPE_2"/>
    <property type="match status" value="1"/>
</dbReference>
<dbReference type="InterPro" id="IPR036634">
    <property type="entry name" value="PRD_sf"/>
</dbReference>
<keyword evidence="2" id="KW-0813">Transport</keyword>
<evidence type="ECO:0000256" key="10">
    <source>
        <dbReference type="ARBA" id="ARBA00042072"/>
    </source>
</evidence>
<dbReference type="Pfam" id="PF00874">
    <property type="entry name" value="PRD"/>
    <property type="match status" value="1"/>
</dbReference>
<gene>
    <name evidence="14" type="ORF">GX355_01715</name>
</gene>
<evidence type="ECO:0000256" key="5">
    <source>
        <dbReference type="ARBA" id="ARBA00022679"/>
    </source>
</evidence>
<protein>
    <recommendedName>
        <fullName evidence="9">Ascorbate-specific PTS system EIIA component</fullName>
    </recommendedName>
    <alternativeName>
        <fullName evidence="10">Ascorbate-specific phosphotransferase enzyme IIA component</fullName>
    </alternativeName>
</protein>
<evidence type="ECO:0000313" key="15">
    <source>
        <dbReference type="Proteomes" id="UP000541058"/>
    </source>
</evidence>
<dbReference type="InterPro" id="IPR036388">
    <property type="entry name" value="WH-like_DNA-bd_sf"/>
</dbReference>
<keyword evidence="4" id="KW-0597">Phosphoprotein</keyword>
<evidence type="ECO:0000256" key="9">
    <source>
        <dbReference type="ARBA" id="ARBA00041175"/>
    </source>
</evidence>
<evidence type="ECO:0000259" key="12">
    <source>
        <dbReference type="PROSITE" id="PS51099"/>
    </source>
</evidence>
<reference evidence="14 15" key="1">
    <citation type="journal article" date="2020" name="Biotechnol. Biofuels">
        <title>New insights from the biogas microbiome by comprehensive genome-resolved metagenomics of nearly 1600 species originating from multiple anaerobic digesters.</title>
        <authorList>
            <person name="Campanaro S."/>
            <person name="Treu L."/>
            <person name="Rodriguez-R L.M."/>
            <person name="Kovalovszki A."/>
            <person name="Ziels R.M."/>
            <person name="Maus I."/>
            <person name="Zhu X."/>
            <person name="Kougias P.G."/>
            <person name="Basile A."/>
            <person name="Luo G."/>
            <person name="Schluter A."/>
            <person name="Konstantinidis K.T."/>
            <person name="Angelidaki I."/>
        </authorList>
    </citation>
    <scope>NUCLEOTIDE SEQUENCE [LARGE SCALE GENOMIC DNA]</scope>
    <source>
        <strain evidence="14">AS23ysBPME_34</strain>
    </source>
</reference>
<dbReference type="SUPFAM" id="SSF46785">
    <property type="entry name" value="Winged helix' DNA-binding domain"/>
    <property type="match status" value="1"/>
</dbReference>
<evidence type="ECO:0000259" key="13">
    <source>
        <dbReference type="PROSITE" id="PS51372"/>
    </source>
</evidence>
<dbReference type="EMBL" id="JAAYSM010000051">
    <property type="protein sequence ID" value="NLJ17555.1"/>
    <property type="molecule type" value="Genomic_DNA"/>
</dbReference>
<dbReference type="InterPro" id="IPR013196">
    <property type="entry name" value="HTH_11"/>
</dbReference>
<evidence type="ECO:0000256" key="2">
    <source>
        <dbReference type="ARBA" id="ARBA00022448"/>
    </source>
</evidence>